<feature type="domain" description="Peroxisomal ATPase PEX1 N-terminal C-lobe" evidence="4">
    <location>
        <begin position="113"/>
        <end position="189"/>
    </location>
</feature>
<evidence type="ECO:0000313" key="6">
    <source>
        <dbReference type="Proteomes" id="UP000076532"/>
    </source>
</evidence>
<feature type="region of interest" description="Disordered" evidence="3">
    <location>
        <begin position="190"/>
        <end position="214"/>
    </location>
</feature>
<dbReference type="InterPro" id="IPR015342">
    <property type="entry name" value="PEX1-N_C-lobe"/>
</dbReference>
<dbReference type="OrthoDB" id="2187at2759"/>
<organism evidence="5 6">
    <name type="scientific">Athelia psychrophila</name>
    <dbReference type="NCBI Taxonomy" id="1759441"/>
    <lineage>
        <taxon>Eukaryota</taxon>
        <taxon>Fungi</taxon>
        <taxon>Dikarya</taxon>
        <taxon>Basidiomycota</taxon>
        <taxon>Agaricomycotina</taxon>
        <taxon>Agaricomycetes</taxon>
        <taxon>Agaricomycetidae</taxon>
        <taxon>Atheliales</taxon>
        <taxon>Atheliaceae</taxon>
        <taxon>Athelia</taxon>
    </lineage>
</organism>
<sequence>MARRARIHYVSLKSSLVNLPISIYGPLLERSIRPQNLAVHLTLPAANGVLKTEAYIGWTGMASASSLAHFNSADKEKGFETIEIDPQYAMGLGLAQGAVVEIGLLHDLPLAKSVGAEPVSADDWEIIELHAGHVEDTLLGQVRVAKIGQEIDVWVLGRTRVRLRVVSLDPPSKADALLLTTNTEVHIAPKLRNAGPTAPKKAQTATSTQENALGPAAKAPSTILRVLPAALHNIGLSADGSASGHRVRIMHYLALSTSECVVHYSLCLP</sequence>
<name>A0A167WVM1_9AGAM</name>
<dbReference type="EMBL" id="KV417783">
    <property type="protein sequence ID" value="KZP06536.1"/>
    <property type="molecule type" value="Genomic_DNA"/>
</dbReference>
<dbReference type="SUPFAM" id="SSF54585">
    <property type="entry name" value="Cdc48 domain 2-like"/>
    <property type="match status" value="1"/>
</dbReference>
<dbReference type="SUPFAM" id="SSF50692">
    <property type="entry name" value="ADC-like"/>
    <property type="match status" value="1"/>
</dbReference>
<dbReference type="GO" id="GO:0005524">
    <property type="term" value="F:ATP binding"/>
    <property type="evidence" value="ECO:0007669"/>
    <property type="project" value="UniProtKB-KW"/>
</dbReference>
<evidence type="ECO:0000256" key="3">
    <source>
        <dbReference type="SAM" id="MobiDB-lite"/>
    </source>
</evidence>
<keyword evidence="1" id="KW-0547">Nucleotide-binding</keyword>
<evidence type="ECO:0000259" key="4">
    <source>
        <dbReference type="Pfam" id="PF09262"/>
    </source>
</evidence>
<accession>A0A167WVM1</accession>
<gene>
    <name evidence="5" type="ORF">FIBSPDRAFT_842066</name>
</gene>
<dbReference type="InterPro" id="IPR029067">
    <property type="entry name" value="CDC48_domain_2-like_sf"/>
</dbReference>
<proteinExistence type="predicted"/>
<protein>
    <submittedName>
        <fullName evidence="5">PEX-1N-domain-containing protein</fullName>
    </submittedName>
</protein>
<dbReference type="GO" id="GO:0007031">
    <property type="term" value="P:peroxisome organization"/>
    <property type="evidence" value="ECO:0007669"/>
    <property type="project" value="InterPro"/>
</dbReference>
<keyword evidence="2" id="KW-0067">ATP-binding</keyword>
<dbReference type="Pfam" id="PF09262">
    <property type="entry name" value="PEX-1N"/>
    <property type="match status" value="1"/>
</dbReference>
<dbReference type="Gene3D" id="3.10.330.10">
    <property type="match status" value="1"/>
</dbReference>
<evidence type="ECO:0000256" key="1">
    <source>
        <dbReference type="ARBA" id="ARBA00022741"/>
    </source>
</evidence>
<keyword evidence="6" id="KW-1185">Reference proteome</keyword>
<dbReference type="AlphaFoldDB" id="A0A167WVM1"/>
<reference evidence="5 6" key="1">
    <citation type="journal article" date="2016" name="Mol. Biol. Evol.">
        <title>Comparative Genomics of Early-Diverging Mushroom-Forming Fungi Provides Insights into the Origins of Lignocellulose Decay Capabilities.</title>
        <authorList>
            <person name="Nagy L.G."/>
            <person name="Riley R."/>
            <person name="Tritt A."/>
            <person name="Adam C."/>
            <person name="Daum C."/>
            <person name="Floudas D."/>
            <person name="Sun H."/>
            <person name="Yadav J.S."/>
            <person name="Pangilinan J."/>
            <person name="Larsson K.H."/>
            <person name="Matsuura K."/>
            <person name="Barry K."/>
            <person name="Labutti K."/>
            <person name="Kuo R."/>
            <person name="Ohm R.A."/>
            <person name="Bhattacharya S.S."/>
            <person name="Shirouzu T."/>
            <person name="Yoshinaga Y."/>
            <person name="Martin F.M."/>
            <person name="Grigoriev I.V."/>
            <person name="Hibbett D.S."/>
        </authorList>
    </citation>
    <scope>NUCLEOTIDE SEQUENCE [LARGE SCALE GENOMIC DNA]</scope>
    <source>
        <strain evidence="5 6">CBS 109695</strain>
    </source>
</reference>
<evidence type="ECO:0000256" key="2">
    <source>
        <dbReference type="ARBA" id="ARBA00022840"/>
    </source>
</evidence>
<dbReference type="InterPro" id="IPR009010">
    <property type="entry name" value="Asp_de-COase-like_dom_sf"/>
</dbReference>
<evidence type="ECO:0000313" key="5">
    <source>
        <dbReference type="EMBL" id="KZP06536.1"/>
    </source>
</evidence>
<dbReference type="STRING" id="436010.A0A167WVM1"/>
<dbReference type="Proteomes" id="UP000076532">
    <property type="component" value="Unassembled WGS sequence"/>
</dbReference>
<dbReference type="GO" id="GO:0005777">
    <property type="term" value="C:peroxisome"/>
    <property type="evidence" value="ECO:0007669"/>
    <property type="project" value="InterPro"/>
</dbReference>